<dbReference type="InterPro" id="IPR000305">
    <property type="entry name" value="GIY-YIG_endonuc"/>
</dbReference>
<sequence>MAAATREVILIGGDDDSFSSSGGGADVDVVLNSRVDQQQNNCSSPTAMSSSSSSAPLVARHRQRMPQHQQQHCHPQDELVIDLQGQNDSCDEMSSTSSKSSSSSSGIPSPWKTTLNSAESPHEDRPPSIIHTTSSPVEKVDEMVALKPLNGVNPTTNRKPTKKKLLTNYNATICNEDETSVVSECAGLSTSSSTRLSKRRGDNPSRRKGWNRKRGPASTTTSKPKQLSIGNTTGDDRDDSSCSCSISSSAIKSKSTNANGDDTANKHFHCYLLRSLDPDHPLMTYIGFTTHPERRIRQHNGILKNGGARRTKRSGRPWTFVCVIHGFEDKITALQFEWAWQNVDKSVAFRDALGGDVKLAKKMKRSMGPKARLEELRILLKECLPFCLYSLTVYFPERYYHDIFSGILRKGKNGNPYKKDDDESDAFEPLMNIEICSLENMPVAREAAQFKENKKARQEAKKLVKTKTTKVANSDSEVTDWLGEEDSCWSDLLDEEGGDKVNDDRDEDASFLETITENDASIALSSDGRMESDSMSTDSHPKNNMPNNEMDDLSRDFISFSMDSSREQTPIKEWIMEGTKALSTMLSADRSSSLDDDASVAGALREPEIVRETQRINKHVNSSVHDRSIDVGLNRDVIDLCDSPL</sequence>
<dbReference type="Gene3D" id="3.40.1440.10">
    <property type="entry name" value="GIY-YIG endonuclease"/>
    <property type="match status" value="1"/>
</dbReference>
<feature type="compositionally biased region" description="Basic residues" evidence="1">
    <location>
        <begin position="206"/>
        <end position="215"/>
    </location>
</feature>
<feature type="compositionally biased region" description="Low complexity" evidence="1">
    <location>
        <begin position="43"/>
        <end position="56"/>
    </location>
</feature>
<keyword evidence="4" id="KW-1185">Reference proteome</keyword>
<feature type="region of interest" description="Disordered" evidence="1">
    <location>
        <begin position="87"/>
        <end position="137"/>
    </location>
</feature>
<evidence type="ECO:0000313" key="3">
    <source>
        <dbReference type="EMBL" id="KAL3759439.1"/>
    </source>
</evidence>
<dbReference type="Proteomes" id="UP001530293">
    <property type="component" value="Unassembled WGS sequence"/>
</dbReference>
<evidence type="ECO:0000313" key="4">
    <source>
        <dbReference type="Proteomes" id="UP001530293"/>
    </source>
</evidence>
<dbReference type="PROSITE" id="PS50164">
    <property type="entry name" value="GIY_YIG"/>
    <property type="match status" value="1"/>
</dbReference>
<dbReference type="CDD" id="cd10455">
    <property type="entry name" value="GIY-YIG_SLX1"/>
    <property type="match status" value="1"/>
</dbReference>
<dbReference type="InterPro" id="IPR035901">
    <property type="entry name" value="GIY-YIG_endonuc_sf"/>
</dbReference>
<evidence type="ECO:0000256" key="1">
    <source>
        <dbReference type="SAM" id="MobiDB-lite"/>
    </source>
</evidence>
<gene>
    <name evidence="3" type="ORF">ACHAWU_000738</name>
</gene>
<name>A0ABD3M627_9STRA</name>
<feature type="domain" description="GIY-YIG" evidence="2">
    <location>
        <begin position="266"/>
        <end position="351"/>
    </location>
</feature>
<feature type="region of interest" description="Disordered" evidence="1">
    <location>
        <begin position="524"/>
        <end position="549"/>
    </location>
</feature>
<feature type="compositionally biased region" description="Polar residues" evidence="1">
    <location>
        <begin position="217"/>
        <end position="233"/>
    </location>
</feature>
<dbReference type="PANTHER" id="PTHR20208">
    <property type="entry name" value="STRUCTURE-SPECIFIC ENDONUCLEASE SUBUNIT SLX1"/>
    <property type="match status" value="1"/>
</dbReference>
<feature type="region of interest" description="Disordered" evidence="1">
    <location>
        <begin position="1"/>
        <end position="74"/>
    </location>
</feature>
<evidence type="ECO:0000259" key="2">
    <source>
        <dbReference type="PROSITE" id="PS50164"/>
    </source>
</evidence>
<proteinExistence type="predicted"/>
<dbReference type="Pfam" id="PF01541">
    <property type="entry name" value="GIY-YIG"/>
    <property type="match status" value="1"/>
</dbReference>
<dbReference type="AlphaFoldDB" id="A0ABD3M627"/>
<dbReference type="PANTHER" id="PTHR20208:SF13">
    <property type="entry name" value="STRUCTURE-SPECIFIC ENDONUCLEASE SUBUNIT SLX1"/>
    <property type="match status" value="1"/>
</dbReference>
<dbReference type="InterPro" id="IPR050381">
    <property type="entry name" value="SLX1_endonuclease"/>
</dbReference>
<feature type="region of interest" description="Disordered" evidence="1">
    <location>
        <begin position="184"/>
        <end position="241"/>
    </location>
</feature>
<feature type="compositionally biased region" description="Low complexity" evidence="1">
    <location>
        <begin position="92"/>
        <end position="109"/>
    </location>
</feature>
<reference evidence="3 4" key="1">
    <citation type="submission" date="2024-10" db="EMBL/GenBank/DDBJ databases">
        <title>Updated reference genomes for cyclostephanoid diatoms.</title>
        <authorList>
            <person name="Roberts W.R."/>
            <person name="Alverson A.J."/>
        </authorList>
    </citation>
    <scope>NUCLEOTIDE SEQUENCE [LARGE SCALE GENOMIC DNA]</scope>
    <source>
        <strain evidence="3 4">AJA232-27</strain>
    </source>
</reference>
<dbReference type="EMBL" id="JALLBG020000200">
    <property type="protein sequence ID" value="KAL3759439.1"/>
    <property type="molecule type" value="Genomic_DNA"/>
</dbReference>
<accession>A0ABD3M627</accession>
<feature type="compositionally biased region" description="Polar residues" evidence="1">
    <location>
        <begin position="533"/>
        <end position="547"/>
    </location>
</feature>
<organism evidence="3 4">
    <name type="scientific">Discostella pseudostelligera</name>
    <dbReference type="NCBI Taxonomy" id="259834"/>
    <lineage>
        <taxon>Eukaryota</taxon>
        <taxon>Sar</taxon>
        <taxon>Stramenopiles</taxon>
        <taxon>Ochrophyta</taxon>
        <taxon>Bacillariophyta</taxon>
        <taxon>Coscinodiscophyceae</taxon>
        <taxon>Thalassiosirophycidae</taxon>
        <taxon>Stephanodiscales</taxon>
        <taxon>Stephanodiscaceae</taxon>
        <taxon>Discostella</taxon>
    </lineage>
</organism>
<comment type="caution">
    <text evidence="3">The sequence shown here is derived from an EMBL/GenBank/DDBJ whole genome shotgun (WGS) entry which is preliminary data.</text>
</comment>
<protein>
    <recommendedName>
        <fullName evidence="2">GIY-YIG domain-containing protein</fullName>
    </recommendedName>
</protein>